<dbReference type="EMBL" id="DS691752">
    <property type="protein sequence ID" value="EEC04754.1"/>
    <property type="molecule type" value="Genomic_DNA"/>
</dbReference>
<dbReference type="HOGENOM" id="CLU_2348974_0_0_1"/>
<dbReference type="EMBL" id="ABJB010999797">
    <property type="status" value="NOT_ANNOTATED_CDS"/>
    <property type="molecule type" value="Genomic_DNA"/>
</dbReference>
<dbReference type="VEuPathDB" id="VectorBase:ISCW003188"/>
<keyword evidence="4" id="KW-1185">Reference proteome</keyword>
<dbReference type="VEuPathDB" id="VectorBase:ISCI003188"/>
<dbReference type="PaxDb" id="6945-B7PDT2"/>
<proteinExistence type="predicted"/>
<dbReference type="EnsemblMetazoa" id="ISCW003188-RA">
    <property type="protein sequence ID" value="ISCW003188-PA"/>
    <property type="gene ID" value="ISCW003188"/>
</dbReference>
<protein>
    <submittedName>
        <fullName evidence="2 3">Uncharacterized protein</fullName>
    </submittedName>
</protein>
<organism>
    <name type="scientific">Ixodes scapularis</name>
    <name type="common">Black-legged tick</name>
    <name type="synonym">Deer tick</name>
    <dbReference type="NCBI Taxonomy" id="6945"/>
    <lineage>
        <taxon>Eukaryota</taxon>
        <taxon>Metazoa</taxon>
        <taxon>Ecdysozoa</taxon>
        <taxon>Arthropoda</taxon>
        <taxon>Chelicerata</taxon>
        <taxon>Arachnida</taxon>
        <taxon>Acari</taxon>
        <taxon>Parasitiformes</taxon>
        <taxon>Ixodida</taxon>
        <taxon>Ixodoidea</taxon>
        <taxon>Ixodidae</taxon>
        <taxon>Ixodinae</taxon>
        <taxon>Ixodes</taxon>
    </lineage>
</organism>
<dbReference type="EMBL" id="ABJB010519390">
    <property type="status" value="NOT_ANNOTATED_CDS"/>
    <property type="molecule type" value="Genomic_DNA"/>
</dbReference>
<dbReference type="AlphaFoldDB" id="B7PDT2"/>
<gene>
    <name evidence="2" type="ORF">IscW_ISCW003188</name>
</gene>
<dbReference type="Proteomes" id="UP000001555">
    <property type="component" value="Unassembled WGS sequence"/>
</dbReference>
<reference evidence="3" key="2">
    <citation type="submission" date="2020-05" db="UniProtKB">
        <authorList>
            <consortium name="EnsemblMetazoa"/>
        </authorList>
    </citation>
    <scope>IDENTIFICATION</scope>
    <source>
        <strain evidence="3">wikel</strain>
    </source>
</reference>
<evidence type="ECO:0000313" key="2">
    <source>
        <dbReference type="EMBL" id="EEC04754.1"/>
    </source>
</evidence>
<name>B7PDT2_IXOSC</name>
<reference evidence="2 4" key="1">
    <citation type="submission" date="2008-03" db="EMBL/GenBank/DDBJ databases">
        <title>Annotation of Ixodes scapularis.</title>
        <authorList>
            <consortium name="Ixodes scapularis Genome Project Consortium"/>
            <person name="Caler E."/>
            <person name="Hannick L.I."/>
            <person name="Bidwell S."/>
            <person name="Joardar V."/>
            <person name="Thiagarajan M."/>
            <person name="Amedeo P."/>
            <person name="Galinsky K.J."/>
            <person name="Schobel S."/>
            <person name="Inman J."/>
            <person name="Hostetler J."/>
            <person name="Miller J."/>
            <person name="Hammond M."/>
            <person name="Megy K."/>
            <person name="Lawson D."/>
            <person name="Kodira C."/>
            <person name="Sutton G."/>
            <person name="Meyer J."/>
            <person name="Hill C.A."/>
            <person name="Birren B."/>
            <person name="Nene V."/>
            <person name="Collins F."/>
            <person name="Alarcon-Chaidez F."/>
            <person name="Wikel S."/>
            <person name="Strausberg R."/>
        </authorList>
    </citation>
    <scope>NUCLEOTIDE SEQUENCE [LARGE SCALE GENOMIC DNA]</scope>
    <source>
        <strain evidence="4">Wikel</strain>
        <strain evidence="2">Wikel colony</strain>
    </source>
</reference>
<sequence>MRPLMKLPSDRRFTKDVMRCLWTVEQLQERSVTGQVSRRLVRSGGVAKQVLTPRKVAAVKNGEEESGAGQERHEERTYDSDPKEPLVPVASSQTWTT</sequence>
<evidence type="ECO:0000313" key="3">
    <source>
        <dbReference type="EnsemblMetazoa" id="ISCW003188-PA"/>
    </source>
</evidence>
<accession>B7PDT2</accession>
<evidence type="ECO:0000256" key="1">
    <source>
        <dbReference type="SAM" id="MobiDB-lite"/>
    </source>
</evidence>
<dbReference type="Gene3D" id="1.10.10.2590">
    <property type="entry name" value="BEN domain"/>
    <property type="match status" value="1"/>
</dbReference>
<feature type="region of interest" description="Disordered" evidence="1">
    <location>
        <begin position="58"/>
        <end position="97"/>
    </location>
</feature>
<feature type="compositionally biased region" description="Basic and acidic residues" evidence="1">
    <location>
        <begin position="70"/>
        <end position="84"/>
    </location>
</feature>
<evidence type="ECO:0000313" key="4">
    <source>
        <dbReference type="Proteomes" id="UP000001555"/>
    </source>
</evidence>
<dbReference type="InParanoid" id="B7PDT2"/>